<organism evidence="2">
    <name type="scientific">termite gut metagenome</name>
    <dbReference type="NCBI Taxonomy" id="433724"/>
    <lineage>
        <taxon>unclassified sequences</taxon>
        <taxon>metagenomes</taxon>
        <taxon>organismal metagenomes</taxon>
    </lineage>
</organism>
<evidence type="ECO:0000313" key="2">
    <source>
        <dbReference type="EMBL" id="KAA6308507.1"/>
    </source>
</evidence>
<feature type="region of interest" description="Disordered" evidence="1">
    <location>
        <begin position="1"/>
        <end position="23"/>
    </location>
</feature>
<feature type="non-terminal residue" evidence="2">
    <location>
        <position position="23"/>
    </location>
</feature>
<reference evidence="2" key="1">
    <citation type="submission" date="2019-03" db="EMBL/GenBank/DDBJ databases">
        <title>Single cell metagenomics reveals metabolic interactions within the superorganism composed of flagellate Streblomastix strix and complex community of Bacteroidetes bacteria on its surface.</title>
        <authorList>
            <person name="Treitli S.C."/>
            <person name="Kolisko M."/>
            <person name="Husnik F."/>
            <person name="Keeling P."/>
            <person name="Hampl V."/>
        </authorList>
    </citation>
    <scope>NUCLEOTIDE SEQUENCE</scope>
    <source>
        <strain evidence="2">STM</strain>
    </source>
</reference>
<name>A0A5J4PGB0_9ZZZZ</name>
<dbReference type="AlphaFoldDB" id="A0A5J4PGB0"/>
<accession>A0A5J4PGB0</accession>
<gene>
    <name evidence="2" type="ORF">EZS27_039840</name>
</gene>
<sequence>MNIIRPDEKKKRHEKSNPHFFSQ</sequence>
<dbReference type="EMBL" id="SNRY01008453">
    <property type="protein sequence ID" value="KAA6308507.1"/>
    <property type="molecule type" value="Genomic_DNA"/>
</dbReference>
<evidence type="ECO:0000256" key="1">
    <source>
        <dbReference type="SAM" id="MobiDB-lite"/>
    </source>
</evidence>
<protein>
    <submittedName>
        <fullName evidence="2">Uncharacterized protein</fullName>
    </submittedName>
</protein>
<proteinExistence type="predicted"/>
<comment type="caution">
    <text evidence="2">The sequence shown here is derived from an EMBL/GenBank/DDBJ whole genome shotgun (WGS) entry which is preliminary data.</text>
</comment>